<dbReference type="EC" id="2.5.1.61" evidence="8"/>
<dbReference type="EMBL" id="CDMW01000001">
    <property type="protein sequence ID" value="CEL89695.1"/>
    <property type="molecule type" value="Genomic_DNA"/>
</dbReference>
<comment type="miscellaneous">
    <text evidence="8">The porphobilinogen subunits are added to the dipyrromethane group.</text>
</comment>
<accession>A0A0B7GIU9</accession>
<evidence type="ECO:0000256" key="2">
    <source>
        <dbReference type="ARBA" id="ARBA00004735"/>
    </source>
</evidence>
<dbReference type="PANTHER" id="PTHR11557:SF0">
    <property type="entry name" value="PORPHOBILINOGEN DEAMINASE"/>
    <property type="match status" value="1"/>
</dbReference>
<dbReference type="GO" id="GO:0006782">
    <property type="term" value="P:protoporphyrinogen IX biosynthetic process"/>
    <property type="evidence" value="ECO:0007669"/>
    <property type="project" value="UniProtKB-UniRule"/>
</dbReference>
<dbReference type="Pfam" id="PF03900">
    <property type="entry name" value="Porphobil_deamC"/>
    <property type="match status" value="1"/>
</dbReference>
<gene>
    <name evidence="8 11" type="primary">hemC</name>
    <name evidence="11" type="ORF">SSV_0381</name>
</gene>
<dbReference type="AlphaFoldDB" id="A0A0B7GIU9"/>
<dbReference type="SUPFAM" id="SSF53850">
    <property type="entry name" value="Periplasmic binding protein-like II"/>
    <property type="match status" value="1"/>
</dbReference>
<dbReference type="Gene3D" id="3.40.190.10">
    <property type="entry name" value="Periplasmic binding protein-like II"/>
    <property type="match status" value="2"/>
</dbReference>
<evidence type="ECO:0000256" key="8">
    <source>
        <dbReference type="HAMAP-Rule" id="MF_00260"/>
    </source>
</evidence>
<sequence length="315" mass="34651">MACTEKGEKMKVIKVGTRKSKLAMTQTQQLVDQLKELHPERDFVLVPYTTKGDRLTHVSLQEIGGKGVFVKEIERALLAGEIDMAVHSLKDMPAKLAEGCALGAISRREDVRDCLIFRQAGQTLADLPKGALIGTSSIRRQVQLQAQRTDLTFKPLRGNIDTRIKKLEEGEYDAIVLAMAGLKRLGWLDQSRLHIQPLETSLCLPAISQGALAVECREEDEELRQLLATVQDEKTAAEVAVERAVLAQMNADCTFPIAAFAQKSGQGYQLEAMLAKEDGQCVFVSLQGQDGQELAEQAVRQLADKGAVGMPWLKK</sequence>
<dbReference type="FunFam" id="3.40.190.10:FF:000005">
    <property type="entry name" value="Porphobilinogen deaminase"/>
    <property type="match status" value="1"/>
</dbReference>
<comment type="pathway">
    <text evidence="2">Porphyrin-containing compound metabolism; protoporphyrin-IX biosynthesis; coproporphyrinogen-III from 5-aminolevulinate: step 2/4.</text>
</comment>
<feature type="domain" description="Porphobilinogen deaminase C-terminal" evidence="10">
    <location>
        <begin position="237"/>
        <end position="303"/>
    </location>
</feature>
<dbReference type="GO" id="GO:0005737">
    <property type="term" value="C:cytoplasm"/>
    <property type="evidence" value="ECO:0007669"/>
    <property type="project" value="UniProtKB-UniRule"/>
</dbReference>
<organism evidence="11 12">
    <name type="scientific">Streptococcus sanguinis</name>
    <dbReference type="NCBI Taxonomy" id="1305"/>
    <lineage>
        <taxon>Bacteria</taxon>
        <taxon>Bacillati</taxon>
        <taxon>Bacillota</taxon>
        <taxon>Bacilli</taxon>
        <taxon>Lactobacillales</taxon>
        <taxon>Streptococcaceae</taxon>
        <taxon>Streptococcus</taxon>
    </lineage>
</organism>
<comment type="catalytic activity">
    <reaction evidence="7 8">
        <text>4 porphobilinogen + H2O = hydroxymethylbilane + 4 NH4(+)</text>
        <dbReference type="Rhea" id="RHEA:13185"/>
        <dbReference type="ChEBI" id="CHEBI:15377"/>
        <dbReference type="ChEBI" id="CHEBI:28938"/>
        <dbReference type="ChEBI" id="CHEBI:57845"/>
        <dbReference type="ChEBI" id="CHEBI:58126"/>
        <dbReference type="EC" id="2.5.1.61"/>
    </reaction>
</comment>
<keyword evidence="6 8" id="KW-0627">Porphyrin biosynthesis</keyword>
<dbReference type="PANTHER" id="PTHR11557">
    <property type="entry name" value="PORPHOBILINOGEN DEAMINASE"/>
    <property type="match status" value="1"/>
</dbReference>
<comment type="subunit">
    <text evidence="4 8">Monomer.</text>
</comment>
<protein>
    <recommendedName>
        <fullName evidence="8">Porphobilinogen deaminase</fullName>
        <shortName evidence="8">PBG</shortName>
        <ecNumber evidence="8">2.5.1.61</ecNumber>
    </recommendedName>
    <alternativeName>
        <fullName evidence="8">Hydroxymethylbilane synthase</fullName>
        <shortName evidence="8">HMBS</shortName>
    </alternativeName>
    <alternativeName>
        <fullName evidence="8">Pre-uroporphyrinogen synthase</fullName>
    </alternativeName>
</protein>
<dbReference type="Gene3D" id="3.30.160.40">
    <property type="entry name" value="Porphobilinogen deaminase, C-terminal domain"/>
    <property type="match status" value="1"/>
</dbReference>
<evidence type="ECO:0000313" key="12">
    <source>
        <dbReference type="Proteomes" id="UP000183504"/>
    </source>
</evidence>
<evidence type="ECO:0000313" key="11">
    <source>
        <dbReference type="EMBL" id="CEL89695.1"/>
    </source>
</evidence>
<dbReference type="InterPro" id="IPR022417">
    <property type="entry name" value="Porphobilin_deaminase_N"/>
</dbReference>
<dbReference type="SUPFAM" id="SSF54782">
    <property type="entry name" value="Porphobilinogen deaminase (hydroxymethylbilane synthase), C-terminal domain"/>
    <property type="match status" value="1"/>
</dbReference>
<evidence type="ECO:0000256" key="7">
    <source>
        <dbReference type="ARBA" id="ARBA00048169"/>
    </source>
</evidence>
<dbReference type="GO" id="GO:0004418">
    <property type="term" value="F:hydroxymethylbilane synthase activity"/>
    <property type="evidence" value="ECO:0007669"/>
    <property type="project" value="UniProtKB-UniRule"/>
</dbReference>
<evidence type="ECO:0000256" key="5">
    <source>
        <dbReference type="ARBA" id="ARBA00022679"/>
    </source>
</evidence>
<evidence type="ECO:0000256" key="1">
    <source>
        <dbReference type="ARBA" id="ARBA00002869"/>
    </source>
</evidence>
<evidence type="ECO:0000259" key="9">
    <source>
        <dbReference type="Pfam" id="PF01379"/>
    </source>
</evidence>
<dbReference type="PIRSF" id="PIRSF001438">
    <property type="entry name" value="4pyrrol_synth_OHMeBilane_synth"/>
    <property type="match status" value="1"/>
</dbReference>
<keyword evidence="5 8" id="KW-0808">Transferase</keyword>
<dbReference type="InterPro" id="IPR022418">
    <property type="entry name" value="Porphobilinogen_deaminase_C"/>
</dbReference>
<dbReference type="Proteomes" id="UP000183504">
    <property type="component" value="Unassembled WGS sequence"/>
</dbReference>
<comment type="cofactor">
    <cofactor evidence="8">
        <name>dipyrromethane</name>
        <dbReference type="ChEBI" id="CHEBI:60342"/>
    </cofactor>
    <text evidence="8">Binds 1 dipyrromethane group covalently.</text>
</comment>
<dbReference type="InterPro" id="IPR036803">
    <property type="entry name" value="Porphobilinogen_deaminase_C_sf"/>
</dbReference>
<proteinExistence type="inferred from homology"/>
<dbReference type="Pfam" id="PF01379">
    <property type="entry name" value="Porphobil_deam"/>
    <property type="match status" value="1"/>
</dbReference>
<evidence type="ECO:0000256" key="4">
    <source>
        <dbReference type="ARBA" id="ARBA00011245"/>
    </source>
</evidence>
<name>A0A0B7GIU9_STRSA</name>
<evidence type="ECO:0000259" key="10">
    <source>
        <dbReference type="Pfam" id="PF03900"/>
    </source>
</evidence>
<dbReference type="PRINTS" id="PR00151">
    <property type="entry name" value="PORPHBDMNASE"/>
</dbReference>
<evidence type="ECO:0000256" key="6">
    <source>
        <dbReference type="ARBA" id="ARBA00023244"/>
    </source>
</evidence>
<dbReference type="NCBIfam" id="TIGR00212">
    <property type="entry name" value="hemC"/>
    <property type="match status" value="1"/>
</dbReference>
<dbReference type="HAMAP" id="MF_00260">
    <property type="entry name" value="Porphobil_deam"/>
    <property type="match status" value="1"/>
</dbReference>
<dbReference type="FunFam" id="3.40.190.10:FF:000004">
    <property type="entry name" value="Porphobilinogen deaminase"/>
    <property type="match status" value="1"/>
</dbReference>
<feature type="modified residue" description="S-(dipyrrolylmethanemethyl)cysteine" evidence="8">
    <location>
        <position position="253"/>
    </location>
</feature>
<dbReference type="InterPro" id="IPR000860">
    <property type="entry name" value="HemC"/>
</dbReference>
<feature type="domain" description="Porphobilinogen deaminase N-terminal" evidence="9">
    <location>
        <begin position="13"/>
        <end position="224"/>
    </location>
</feature>
<evidence type="ECO:0000256" key="3">
    <source>
        <dbReference type="ARBA" id="ARBA00005638"/>
    </source>
</evidence>
<comment type="function">
    <text evidence="1 8">Tetrapolymerization of the monopyrrole PBG into the hydroxymethylbilane pre-uroporphyrinogen in several discrete steps.</text>
</comment>
<reference evidence="11 12" key="1">
    <citation type="submission" date="2015-01" db="EMBL/GenBank/DDBJ databases">
        <authorList>
            <person name="Pelicic Vladimir"/>
        </authorList>
    </citation>
    <scope>NUCLEOTIDE SEQUENCE [LARGE SCALE GENOMIC DNA]</scope>
    <source>
        <strain evidence="11 12">2908</strain>
    </source>
</reference>
<comment type="similarity">
    <text evidence="3 8">Belongs to the HMBS family.</text>
</comment>